<keyword evidence="7" id="KW-1185">Reference proteome</keyword>
<dbReference type="PANTHER" id="PTHR35357">
    <property type="entry name" value="OS02G0537100 PROTEIN"/>
    <property type="match status" value="1"/>
</dbReference>
<sequence>MKAYSLFTPSITFFMILILLIMTTKSQNLIDSTCRASSRNDPNIDYDFCKTVLQSSPATRSCSTLNGLGKILITLVLNNLTDTRSYIERITKDTRSYIEPYVRQCLDDCLELYSDGIAYADQATSYYDASEFEDANVAMSSIIDDVTTCEDGFEEREGSVSPLNERNSDESRLSTLALSVMSLVRIGVPLQFELSITYAQTNKFHRIDLRQISRSIFRGDPDLHVVKQLHRIRV</sequence>
<dbReference type="InterPro" id="IPR034088">
    <property type="entry name" value="Pla_a_1-like"/>
</dbReference>
<keyword evidence="2" id="KW-1015">Disulfide bond</keyword>
<dbReference type="Proteomes" id="UP001153555">
    <property type="component" value="Unassembled WGS sequence"/>
</dbReference>
<dbReference type="CDD" id="cd15795">
    <property type="entry name" value="PMEI-Pla_a_1_like"/>
    <property type="match status" value="1"/>
</dbReference>
<evidence type="ECO:0000256" key="4">
    <source>
        <dbReference type="SAM" id="SignalP"/>
    </source>
</evidence>
<keyword evidence="1 4" id="KW-0732">Signal</keyword>
<evidence type="ECO:0000256" key="1">
    <source>
        <dbReference type="ARBA" id="ARBA00022729"/>
    </source>
</evidence>
<comment type="similarity">
    <text evidence="3">Belongs to the PMEI family.</text>
</comment>
<feature type="domain" description="Pectinesterase inhibitor" evidence="5">
    <location>
        <begin position="25"/>
        <end position="180"/>
    </location>
</feature>
<organism evidence="6 7">
    <name type="scientific">Striga hermonthica</name>
    <name type="common">Purple witchweed</name>
    <name type="synonym">Buchnera hermonthica</name>
    <dbReference type="NCBI Taxonomy" id="68872"/>
    <lineage>
        <taxon>Eukaryota</taxon>
        <taxon>Viridiplantae</taxon>
        <taxon>Streptophyta</taxon>
        <taxon>Embryophyta</taxon>
        <taxon>Tracheophyta</taxon>
        <taxon>Spermatophyta</taxon>
        <taxon>Magnoliopsida</taxon>
        <taxon>eudicotyledons</taxon>
        <taxon>Gunneridae</taxon>
        <taxon>Pentapetalae</taxon>
        <taxon>asterids</taxon>
        <taxon>lamiids</taxon>
        <taxon>Lamiales</taxon>
        <taxon>Orobanchaceae</taxon>
        <taxon>Buchnereae</taxon>
        <taxon>Striga</taxon>
    </lineage>
</organism>
<dbReference type="FunFam" id="1.20.140.40:FF:000002">
    <property type="entry name" value="Putative invertase inhibitor"/>
    <property type="match status" value="1"/>
</dbReference>
<gene>
    <name evidence="6" type="ORF">SHERM_08326</name>
</gene>
<dbReference type="NCBIfam" id="TIGR01614">
    <property type="entry name" value="PME_inhib"/>
    <property type="match status" value="1"/>
</dbReference>
<evidence type="ECO:0000259" key="5">
    <source>
        <dbReference type="SMART" id="SM00856"/>
    </source>
</evidence>
<dbReference type="SUPFAM" id="SSF101148">
    <property type="entry name" value="Plant invertase/pectin methylesterase inhibitor"/>
    <property type="match status" value="1"/>
</dbReference>
<feature type="chain" id="PRO_5040452741" description="Pectinesterase inhibitor domain-containing protein" evidence="4">
    <location>
        <begin position="27"/>
        <end position="234"/>
    </location>
</feature>
<evidence type="ECO:0000256" key="3">
    <source>
        <dbReference type="ARBA" id="ARBA00038471"/>
    </source>
</evidence>
<accession>A0A9N7RQZ6</accession>
<reference evidence="6" key="1">
    <citation type="submission" date="2019-12" db="EMBL/GenBank/DDBJ databases">
        <authorList>
            <person name="Scholes J."/>
        </authorList>
    </citation>
    <scope>NUCLEOTIDE SEQUENCE</scope>
</reference>
<dbReference type="AlphaFoldDB" id="A0A9N7RQZ6"/>
<evidence type="ECO:0000256" key="2">
    <source>
        <dbReference type="ARBA" id="ARBA00023157"/>
    </source>
</evidence>
<dbReference type="GO" id="GO:0005576">
    <property type="term" value="C:extracellular region"/>
    <property type="evidence" value="ECO:0007669"/>
    <property type="project" value="UniProtKB-ARBA"/>
</dbReference>
<proteinExistence type="inferred from homology"/>
<name>A0A9N7RQZ6_STRHE</name>
<dbReference type="SMART" id="SM00856">
    <property type="entry name" value="PMEI"/>
    <property type="match status" value="1"/>
</dbReference>
<evidence type="ECO:0000313" key="6">
    <source>
        <dbReference type="EMBL" id="CAA0842464.1"/>
    </source>
</evidence>
<evidence type="ECO:0000313" key="7">
    <source>
        <dbReference type="Proteomes" id="UP001153555"/>
    </source>
</evidence>
<dbReference type="Gene3D" id="1.20.140.40">
    <property type="entry name" value="Invertase/pectin methylesterase inhibitor family protein"/>
    <property type="match status" value="1"/>
</dbReference>
<dbReference type="GO" id="GO:0004857">
    <property type="term" value="F:enzyme inhibitor activity"/>
    <property type="evidence" value="ECO:0007669"/>
    <property type="project" value="InterPro"/>
</dbReference>
<dbReference type="InterPro" id="IPR035513">
    <property type="entry name" value="Invertase/methylesterase_inhib"/>
</dbReference>
<dbReference type="Pfam" id="PF04043">
    <property type="entry name" value="PMEI"/>
    <property type="match status" value="1"/>
</dbReference>
<protein>
    <recommendedName>
        <fullName evidence="5">Pectinesterase inhibitor domain-containing protein</fullName>
    </recommendedName>
</protein>
<dbReference type="OrthoDB" id="1915198at2759"/>
<dbReference type="PANTHER" id="PTHR35357:SF17">
    <property type="entry name" value="PECTINESTERASE INHIBITOR 12"/>
    <property type="match status" value="1"/>
</dbReference>
<dbReference type="EMBL" id="CACSLK010034598">
    <property type="protein sequence ID" value="CAA0842464.1"/>
    <property type="molecule type" value="Genomic_DNA"/>
</dbReference>
<comment type="caution">
    <text evidence="6">The sequence shown here is derived from an EMBL/GenBank/DDBJ whole genome shotgun (WGS) entry which is preliminary data.</text>
</comment>
<dbReference type="InterPro" id="IPR006501">
    <property type="entry name" value="Pectinesterase_inhib_dom"/>
</dbReference>
<feature type="signal peptide" evidence="4">
    <location>
        <begin position="1"/>
        <end position="26"/>
    </location>
</feature>